<gene>
    <name evidence="1" type="ORF">NW209_08330</name>
</gene>
<dbReference type="CDD" id="cd13121">
    <property type="entry name" value="BF2867_like_C"/>
    <property type="match status" value="1"/>
</dbReference>
<sequence>MKRNVLGYGIGVLALSVMLACNHEDVASGFPSAGQQAVLVAQKSHIITRAGDEVTPFKLGTKYLLYAVNQENVEVLNGEGTERDNHTIDYGTVISYGSSPISFYGATYGSTTKVPAFPSDGGTTITETVKDDGTLPDLMFSNNLIDQTVSNGYRLEMNFKHAMSKLKFRIVKQDETEDAEAEKKLENATLTKIQVKGTHGTGSLDIVNGTWTYAEDEEPLPDRTYYANATGMEVTTTSQEVPGEMLVFPNEANEQVTISVTLTGIGDSEGEKTVDYRLMEIDEEGEEDGNFQFEMNHEYTLLITVLKDEVRTIAIAPQVYDWIDEDRKYNYLGQPVTFANLMWMDRNLGAKSADCENDWEACRGYYYQYARNIPYILDKEKYDLAIKGSPKYEFLYTYNQYGEKVYGGLQAGSTKTLDDGSTIAVRTRQNIAVNPGDEGIYEFIYDNGSGVWMYGETGTNEDQFINDYWTQSLENHPCPKGWRLPTKEDFATFLPDYTFSTNPWYKGFHHPDPYPGEILKYQEEVIYGTVNGERAFYLIKRQGRDDCYRIRILLKSSIKDGIRDDTKQYYEFAYFSGDKTMSFKGINESNQEELNTRFDWQTPSSIMEIPAVGFIHPHSAFKLDGDGINAILRTSEYNETRGGYNWVFYLRNDYRFGLIDDSRKALGDQIRCVRDVTAK</sequence>
<name>A0AAW5N690_9BACT</name>
<dbReference type="AlphaFoldDB" id="A0AAW5N690"/>
<evidence type="ECO:0000313" key="2">
    <source>
        <dbReference type="Proteomes" id="UP001204579"/>
    </source>
</evidence>
<dbReference type="InterPro" id="IPR025049">
    <property type="entry name" value="Mfa-like_1"/>
</dbReference>
<dbReference type="Proteomes" id="UP001204579">
    <property type="component" value="Unassembled WGS sequence"/>
</dbReference>
<dbReference type="PROSITE" id="PS51257">
    <property type="entry name" value="PROKAR_LIPOPROTEIN"/>
    <property type="match status" value="1"/>
</dbReference>
<comment type="caution">
    <text evidence="1">The sequence shown here is derived from an EMBL/GenBank/DDBJ whole genome shotgun (WGS) entry which is preliminary data.</text>
</comment>
<dbReference type="RefSeq" id="WP_258335756.1">
    <property type="nucleotide sequence ID" value="NZ_JANRHJ010000008.1"/>
</dbReference>
<dbReference type="Gene3D" id="2.60.40.2630">
    <property type="match status" value="1"/>
</dbReference>
<keyword evidence="2" id="KW-1185">Reference proteome</keyword>
<reference evidence="1 2" key="1">
    <citation type="submission" date="2022-08" db="EMBL/GenBank/DDBJ databases">
        <authorList>
            <person name="Zeman M."/>
            <person name="Kubasova T."/>
        </authorList>
    </citation>
    <scope>NUCLEOTIDE SEQUENCE [LARGE SCALE GENOMIC DNA]</scope>
    <source>
        <strain evidence="1 2">ET62</strain>
    </source>
</reference>
<proteinExistence type="predicted"/>
<organism evidence="1 2">
    <name type="scientific">Phocaeicola barnesiae</name>
    <dbReference type="NCBI Taxonomy" id="376804"/>
    <lineage>
        <taxon>Bacteria</taxon>
        <taxon>Pseudomonadati</taxon>
        <taxon>Bacteroidota</taxon>
        <taxon>Bacteroidia</taxon>
        <taxon>Bacteroidales</taxon>
        <taxon>Bacteroidaceae</taxon>
        <taxon>Phocaeicola</taxon>
    </lineage>
</organism>
<accession>A0AAW5N690</accession>
<evidence type="ECO:0000313" key="1">
    <source>
        <dbReference type="EMBL" id="MCR8874016.1"/>
    </source>
</evidence>
<protein>
    <submittedName>
        <fullName evidence="1">Fimbrillin family protein</fullName>
    </submittedName>
</protein>
<dbReference type="EMBL" id="JANRHJ010000008">
    <property type="protein sequence ID" value="MCR8874016.1"/>
    <property type="molecule type" value="Genomic_DNA"/>
</dbReference>
<dbReference type="Pfam" id="PF13149">
    <property type="entry name" value="Mfa_like_1"/>
    <property type="match status" value="1"/>
</dbReference>